<dbReference type="GO" id="GO:0032934">
    <property type="term" value="F:sterol binding"/>
    <property type="evidence" value="ECO:0007669"/>
    <property type="project" value="TreeGrafter"/>
</dbReference>
<evidence type="ECO:0000313" key="5">
    <source>
        <dbReference type="Proteomes" id="UP000246991"/>
    </source>
</evidence>
<dbReference type="GO" id="GO:0005829">
    <property type="term" value="C:cytosol"/>
    <property type="evidence" value="ECO:0007669"/>
    <property type="project" value="TreeGrafter"/>
</dbReference>
<dbReference type="STRING" id="42249.A0A317SKT8"/>
<dbReference type="Gene3D" id="2.40.160.120">
    <property type="match status" value="1"/>
</dbReference>
<feature type="compositionally biased region" description="Low complexity" evidence="3">
    <location>
        <begin position="1"/>
        <end position="15"/>
    </location>
</feature>
<dbReference type="Proteomes" id="UP000246991">
    <property type="component" value="Unassembled WGS sequence"/>
</dbReference>
<dbReference type="GO" id="GO:0016020">
    <property type="term" value="C:membrane"/>
    <property type="evidence" value="ECO:0007669"/>
    <property type="project" value="TreeGrafter"/>
</dbReference>
<keyword evidence="5" id="KW-1185">Reference proteome</keyword>
<dbReference type="Pfam" id="PF01237">
    <property type="entry name" value="Oxysterol_BP"/>
    <property type="match status" value="1"/>
</dbReference>
<dbReference type="InterPro" id="IPR000648">
    <property type="entry name" value="Oxysterol-bd"/>
</dbReference>
<evidence type="ECO:0000256" key="1">
    <source>
        <dbReference type="ARBA" id="ARBA00008842"/>
    </source>
</evidence>
<evidence type="ECO:0000256" key="2">
    <source>
        <dbReference type="RuleBase" id="RU003844"/>
    </source>
</evidence>
<organism evidence="4 5">
    <name type="scientific">Tuber magnatum</name>
    <name type="common">white Piedmont truffle</name>
    <dbReference type="NCBI Taxonomy" id="42249"/>
    <lineage>
        <taxon>Eukaryota</taxon>
        <taxon>Fungi</taxon>
        <taxon>Dikarya</taxon>
        <taxon>Ascomycota</taxon>
        <taxon>Pezizomycotina</taxon>
        <taxon>Pezizomycetes</taxon>
        <taxon>Pezizales</taxon>
        <taxon>Tuberaceae</taxon>
        <taxon>Tuber</taxon>
    </lineage>
</organism>
<protein>
    <recommendedName>
        <fullName evidence="6">Oxysterol-binding protein</fullName>
    </recommendedName>
</protein>
<dbReference type="Gene3D" id="3.30.70.3490">
    <property type="match status" value="1"/>
</dbReference>
<feature type="region of interest" description="Disordered" evidence="3">
    <location>
        <begin position="1"/>
        <end position="28"/>
    </location>
</feature>
<evidence type="ECO:0000313" key="4">
    <source>
        <dbReference type="EMBL" id="PWW74928.1"/>
    </source>
</evidence>
<dbReference type="PANTHER" id="PTHR10972:SF212">
    <property type="entry name" value="OXYSTEROL-BINDING PROTEIN-LIKE PROTEIN 1"/>
    <property type="match status" value="1"/>
</dbReference>
<dbReference type="InterPro" id="IPR018494">
    <property type="entry name" value="Oxysterol-bd_CS"/>
</dbReference>
<accession>A0A317SKT8</accession>
<comment type="similarity">
    <text evidence="1 2">Belongs to the OSBP family.</text>
</comment>
<dbReference type="OrthoDB" id="48057at2759"/>
<evidence type="ECO:0008006" key="6">
    <source>
        <dbReference type="Google" id="ProtNLM"/>
    </source>
</evidence>
<dbReference type="SUPFAM" id="SSF144000">
    <property type="entry name" value="Oxysterol-binding protein-like"/>
    <property type="match status" value="1"/>
</dbReference>
<comment type="caution">
    <text evidence="4">The sequence shown here is derived from an EMBL/GenBank/DDBJ whole genome shotgun (WGS) entry which is preliminary data.</text>
</comment>
<dbReference type="InterPro" id="IPR037239">
    <property type="entry name" value="OSBP_sf"/>
</dbReference>
<sequence>MESTPLTPSSSVPTPGATPPGTISNTGSEAENQSKLKHLTVDFLEPRTLLGILRRFIGVADIASVRFSLPSQLLEPVPNLEYWNYLDRPETFASIGESDDELERFLGVLRFWFTKDLKFVKGKPCKPYNSTLGEFFRVLQLECPGDTATGPVRVSFLTEQTSHHPPVSAFYIDCPEKGVSANGYDQISAKFTGTSIRVTPGVHNLGIFINLHKRGNESYRLTHPAVNLGGFLRGTLNLYVEDICYVTCHKTKLKAVLQYLGDSWIGKAKHKVEGVIYQYTQEDDGIQKIKDVPSKLVRAKIEGSWMSQLHYTVLGSNEKHLLIDLDPLFPEPKTCPPPDAMLPNESRKMWEGVTEAIHARDYSRATQLKSEIEERQREKAAARAAEGVEWKPRFFEAPALAAGRPRLSADGEKALKGLHTGDYKLEPAAVTGA</sequence>
<gene>
    <name evidence="4" type="ORF">C7212DRAFT_298113</name>
</gene>
<dbReference type="AlphaFoldDB" id="A0A317SKT8"/>
<evidence type="ECO:0000256" key="3">
    <source>
        <dbReference type="SAM" id="MobiDB-lite"/>
    </source>
</evidence>
<name>A0A317SKT8_9PEZI</name>
<dbReference type="PANTHER" id="PTHR10972">
    <property type="entry name" value="OXYSTEROL-BINDING PROTEIN-RELATED"/>
    <property type="match status" value="1"/>
</dbReference>
<reference evidence="4 5" key="1">
    <citation type="submission" date="2018-03" db="EMBL/GenBank/DDBJ databases">
        <title>Genomes of Pezizomycetes fungi and the evolution of truffles.</title>
        <authorList>
            <person name="Murat C."/>
            <person name="Payen T."/>
            <person name="Noel B."/>
            <person name="Kuo A."/>
            <person name="Martin F.M."/>
        </authorList>
    </citation>
    <scope>NUCLEOTIDE SEQUENCE [LARGE SCALE GENOMIC DNA]</scope>
    <source>
        <strain evidence="4">091103-1</strain>
    </source>
</reference>
<dbReference type="PROSITE" id="PS01013">
    <property type="entry name" value="OSBP"/>
    <property type="match status" value="1"/>
</dbReference>
<dbReference type="EMBL" id="PYWC01000054">
    <property type="protein sequence ID" value="PWW74928.1"/>
    <property type="molecule type" value="Genomic_DNA"/>
</dbReference>
<proteinExistence type="inferred from homology"/>